<keyword evidence="2" id="KW-1185">Reference proteome</keyword>
<organism evidence="1 2">
    <name type="scientific">Sinomonas terricola</name>
    <dbReference type="NCBI Taxonomy" id="3110330"/>
    <lineage>
        <taxon>Bacteria</taxon>
        <taxon>Bacillati</taxon>
        <taxon>Actinomycetota</taxon>
        <taxon>Actinomycetes</taxon>
        <taxon>Micrococcales</taxon>
        <taxon>Micrococcaceae</taxon>
        <taxon>Sinomonas</taxon>
    </lineage>
</organism>
<accession>A0ABU5T3G1</accession>
<evidence type="ECO:0000313" key="1">
    <source>
        <dbReference type="EMBL" id="MEA5453666.1"/>
    </source>
</evidence>
<proteinExistence type="predicted"/>
<evidence type="ECO:0000313" key="2">
    <source>
        <dbReference type="Proteomes" id="UP001304769"/>
    </source>
</evidence>
<protein>
    <submittedName>
        <fullName evidence="1">PqqD family peptide modification chaperone</fullName>
    </submittedName>
</protein>
<comment type="caution">
    <text evidence="1">The sequence shown here is derived from an EMBL/GenBank/DDBJ whole genome shotgun (WGS) entry which is preliminary data.</text>
</comment>
<dbReference type="RefSeq" id="WP_323277417.1">
    <property type="nucleotide sequence ID" value="NZ_JAYGGQ010000001.1"/>
</dbReference>
<name>A0ABU5T3G1_9MICC</name>
<dbReference type="Proteomes" id="UP001304769">
    <property type="component" value="Unassembled WGS sequence"/>
</dbReference>
<reference evidence="1 2" key="1">
    <citation type="submission" date="2023-12" db="EMBL/GenBank/DDBJ databases">
        <title>Sinomonas terricola sp. nov, isolated from litchi orchard soil in Guangdong, PR China.</title>
        <authorList>
            <person name="Jiaxin W."/>
            <person name="Yang Z."/>
            <person name="Honghui Z."/>
        </authorList>
    </citation>
    <scope>NUCLEOTIDE SEQUENCE [LARGE SCALE GENOMIC DNA]</scope>
    <source>
        <strain evidence="1 2">JGH33</strain>
    </source>
</reference>
<dbReference type="InterPro" id="IPR041881">
    <property type="entry name" value="PqqD_sf"/>
</dbReference>
<dbReference type="Pfam" id="PF05402">
    <property type="entry name" value="PqqD"/>
    <property type="match status" value="1"/>
</dbReference>
<dbReference type="InterPro" id="IPR008792">
    <property type="entry name" value="PQQD"/>
</dbReference>
<gene>
    <name evidence="1" type="ORF">SPF06_02930</name>
</gene>
<dbReference type="EMBL" id="JAYGGQ010000001">
    <property type="protein sequence ID" value="MEA5453666.1"/>
    <property type="molecule type" value="Genomic_DNA"/>
</dbReference>
<sequence length="108" mass="11324">MPIWRKCAHIAEVSIEDEGRVALLNLEAERPVVLTGSAAIIWGLIDGIRTDADILAELRDIFVYTADGGAGNAGGAGTAADDGAAEMARQLAEFLAQLERQGFAEAIA</sequence>
<dbReference type="Gene3D" id="1.10.10.1150">
    <property type="entry name" value="Coenzyme PQQ synthesis protein D (PqqD)"/>
    <property type="match status" value="1"/>
</dbReference>